<sequence length="234" mass="25926">MPLPCRPSVRPQSVLSFPKPVAEQYSSALTTITSPAASPDGCPAGHNNAAANDVFVGLLRDQLGRNCSLVSGGEFLHVRCCAHILNLIVQDGLKRIDSSADEIRECVKYVKNSQVRKQKFIESVTQTSLDSKKSLRQVDPRFKIQFVEFYYNKLYGYGSNELSLVRSKLVSLFEEYMHMDIASQLSTSGASSSSHNVIDDNASLALNLGSGYMDILKFFEMLEMHLNFCSSLNL</sequence>
<organism evidence="1 2">
    <name type="scientific">Zingiber officinale</name>
    <name type="common">Ginger</name>
    <name type="synonym">Amomum zingiber</name>
    <dbReference type="NCBI Taxonomy" id="94328"/>
    <lineage>
        <taxon>Eukaryota</taxon>
        <taxon>Viridiplantae</taxon>
        <taxon>Streptophyta</taxon>
        <taxon>Embryophyta</taxon>
        <taxon>Tracheophyta</taxon>
        <taxon>Spermatophyta</taxon>
        <taxon>Magnoliopsida</taxon>
        <taxon>Liliopsida</taxon>
        <taxon>Zingiberales</taxon>
        <taxon>Zingiberaceae</taxon>
        <taxon>Zingiber</taxon>
    </lineage>
</organism>
<dbReference type="SUPFAM" id="SSF53098">
    <property type="entry name" value="Ribonuclease H-like"/>
    <property type="match status" value="1"/>
</dbReference>
<dbReference type="PANTHER" id="PTHR46481:SF6">
    <property type="entry name" value="ZINC FINGER BED DOMAIN-CONTAINING PROTEIN RICESLEEPER 2-LIKE"/>
    <property type="match status" value="1"/>
</dbReference>
<dbReference type="PANTHER" id="PTHR46481">
    <property type="entry name" value="ZINC FINGER BED DOMAIN-CONTAINING PROTEIN 4"/>
    <property type="match status" value="1"/>
</dbReference>
<protein>
    <submittedName>
        <fullName evidence="1">Uncharacterized protein</fullName>
    </submittedName>
</protein>
<dbReference type="InterPro" id="IPR052035">
    <property type="entry name" value="ZnF_BED_domain_contain"/>
</dbReference>
<gene>
    <name evidence="1" type="ORF">ZIOFF_069030</name>
</gene>
<dbReference type="AlphaFoldDB" id="A0A8J5BG98"/>
<accession>A0A8J5BG98</accession>
<name>A0A8J5BG98_ZINOF</name>
<keyword evidence="2" id="KW-1185">Reference proteome</keyword>
<evidence type="ECO:0000313" key="1">
    <source>
        <dbReference type="EMBL" id="KAG6471586.1"/>
    </source>
</evidence>
<reference evidence="1 2" key="1">
    <citation type="submission" date="2020-08" db="EMBL/GenBank/DDBJ databases">
        <title>Plant Genome Project.</title>
        <authorList>
            <person name="Zhang R.-G."/>
        </authorList>
    </citation>
    <scope>NUCLEOTIDE SEQUENCE [LARGE SCALE GENOMIC DNA]</scope>
    <source>
        <tissue evidence="1">Rhizome</tissue>
    </source>
</reference>
<dbReference type="Proteomes" id="UP000734854">
    <property type="component" value="Unassembled WGS sequence"/>
</dbReference>
<proteinExistence type="predicted"/>
<comment type="caution">
    <text evidence="1">The sequence shown here is derived from an EMBL/GenBank/DDBJ whole genome shotgun (WGS) entry which is preliminary data.</text>
</comment>
<evidence type="ECO:0000313" key="2">
    <source>
        <dbReference type="Proteomes" id="UP000734854"/>
    </source>
</evidence>
<dbReference type="InterPro" id="IPR012337">
    <property type="entry name" value="RNaseH-like_sf"/>
</dbReference>
<dbReference type="EMBL" id="JACMSC010000020">
    <property type="protein sequence ID" value="KAG6471586.1"/>
    <property type="molecule type" value="Genomic_DNA"/>
</dbReference>